<feature type="domain" description="Helicase C-terminal" evidence="3">
    <location>
        <begin position="216"/>
        <end position="362"/>
    </location>
</feature>
<dbReference type="InterPro" id="IPR014001">
    <property type="entry name" value="Helicase_ATP-bd"/>
</dbReference>
<keyword evidence="4" id="KW-0547">Nucleotide-binding</keyword>
<dbReference type="PANTHER" id="PTHR47396:SF1">
    <property type="entry name" value="ATP-DEPENDENT HELICASE IRC3-RELATED"/>
    <property type="match status" value="1"/>
</dbReference>
<dbReference type="Proteomes" id="UP000320078">
    <property type="component" value="Unassembled WGS sequence"/>
</dbReference>
<dbReference type="OrthoDB" id="9802848at2"/>
<feature type="coiled-coil region" evidence="1">
    <location>
        <begin position="103"/>
        <end position="130"/>
    </location>
</feature>
<dbReference type="InterPro" id="IPR001650">
    <property type="entry name" value="Helicase_C-like"/>
</dbReference>
<keyword evidence="1" id="KW-0175">Coiled coil</keyword>
<dbReference type="SMART" id="SM00487">
    <property type="entry name" value="DEXDc"/>
    <property type="match status" value="1"/>
</dbReference>
<dbReference type="Gene3D" id="3.40.50.300">
    <property type="entry name" value="P-loop containing nucleotide triphosphate hydrolases"/>
    <property type="match status" value="2"/>
</dbReference>
<evidence type="ECO:0000313" key="4">
    <source>
        <dbReference type="EMBL" id="TVY12131.1"/>
    </source>
</evidence>
<dbReference type="GO" id="GO:0005524">
    <property type="term" value="F:ATP binding"/>
    <property type="evidence" value="ECO:0007669"/>
    <property type="project" value="InterPro"/>
</dbReference>
<dbReference type="GO" id="GO:0005829">
    <property type="term" value="C:cytosol"/>
    <property type="evidence" value="ECO:0007669"/>
    <property type="project" value="TreeGrafter"/>
</dbReference>
<dbReference type="InterPro" id="IPR050742">
    <property type="entry name" value="Helicase_Restrict-Modif_Enz"/>
</dbReference>
<comment type="caution">
    <text evidence="4">The sequence shown here is derived from an EMBL/GenBank/DDBJ whole genome shotgun (WGS) entry which is preliminary data.</text>
</comment>
<dbReference type="PROSITE" id="PS51194">
    <property type="entry name" value="HELICASE_CTER"/>
    <property type="match status" value="1"/>
</dbReference>
<dbReference type="InterPro" id="IPR006935">
    <property type="entry name" value="Helicase/UvrB_N"/>
</dbReference>
<dbReference type="InterPro" id="IPR027417">
    <property type="entry name" value="P-loop_NTPase"/>
</dbReference>
<reference evidence="4 5" key="1">
    <citation type="submission" date="2019-06" db="EMBL/GenBank/DDBJ databases">
        <title>Draft Genome Sequence of Candidatus Phytoplasma pini-Related Strain MDPP: A Resource for Comparative Genomics of Gymnosperm-infecting Phytoplasmas.</title>
        <authorList>
            <person name="Cai W."/>
            <person name="Costanzo S."/>
            <person name="Shao J."/>
            <person name="Zhao Y."/>
            <person name="Davis R."/>
        </authorList>
    </citation>
    <scope>NUCLEOTIDE SEQUENCE [LARGE SCALE GENOMIC DNA]</scope>
    <source>
        <strain evidence="4 5">MDPP</strain>
    </source>
</reference>
<evidence type="ECO:0000313" key="5">
    <source>
        <dbReference type="Proteomes" id="UP000320078"/>
    </source>
</evidence>
<dbReference type="SUPFAM" id="SSF52540">
    <property type="entry name" value="P-loop containing nucleoside triphosphate hydrolases"/>
    <property type="match status" value="1"/>
</dbReference>
<evidence type="ECO:0000256" key="1">
    <source>
        <dbReference type="SAM" id="Coils"/>
    </source>
</evidence>
<dbReference type="GO" id="GO:0003677">
    <property type="term" value="F:DNA binding"/>
    <property type="evidence" value="ECO:0007669"/>
    <property type="project" value="InterPro"/>
</dbReference>
<dbReference type="EMBL" id="VIAE01000010">
    <property type="protein sequence ID" value="TVY12131.1"/>
    <property type="molecule type" value="Genomic_DNA"/>
</dbReference>
<dbReference type="Pfam" id="PF00271">
    <property type="entry name" value="Helicase_C"/>
    <property type="match status" value="1"/>
</dbReference>
<dbReference type="SMART" id="SM00490">
    <property type="entry name" value="HELICc"/>
    <property type="match status" value="1"/>
</dbReference>
<keyword evidence="4" id="KW-0067">ATP-binding</keyword>
<dbReference type="GO" id="GO:0016787">
    <property type="term" value="F:hydrolase activity"/>
    <property type="evidence" value="ECO:0007669"/>
    <property type="project" value="InterPro"/>
</dbReference>
<accession>A0A559KJ28</accession>
<organism evidence="4 5">
    <name type="scientific">Candidatus Phytoplasma pini</name>
    <dbReference type="NCBI Taxonomy" id="267362"/>
    <lineage>
        <taxon>Bacteria</taxon>
        <taxon>Bacillati</taxon>
        <taxon>Mycoplasmatota</taxon>
        <taxon>Mollicutes</taxon>
        <taxon>Acholeplasmatales</taxon>
        <taxon>Acholeplasmataceae</taxon>
        <taxon>Candidatus Phytoplasma</taxon>
    </lineage>
</organism>
<keyword evidence="4" id="KW-0347">Helicase</keyword>
<evidence type="ECO:0000259" key="3">
    <source>
        <dbReference type="PROSITE" id="PS51194"/>
    </source>
</evidence>
<dbReference type="Pfam" id="PF04851">
    <property type="entry name" value="ResIII"/>
    <property type="match status" value="1"/>
</dbReference>
<evidence type="ECO:0000259" key="2">
    <source>
        <dbReference type="PROSITE" id="PS51192"/>
    </source>
</evidence>
<protein>
    <submittedName>
        <fullName evidence="4">DEAD/DEAH family helicase</fullName>
    </submittedName>
</protein>
<proteinExistence type="predicted"/>
<keyword evidence="4" id="KW-0378">Hydrolase</keyword>
<keyword evidence="5" id="KW-1185">Reference proteome</keyword>
<dbReference type="PANTHER" id="PTHR47396">
    <property type="entry name" value="TYPE I RESTRICTION ENZYME ECOKI R PROTEIN"/>
    <property type="match status" value="1"/>
</dbReference>
<feature type="domain" description="Helicase ATP-binding" evidence="2">
    <location>
        <begin position="18"/>
        <end position="154"/>
    </location>
</feature>
<dbReference type="PROSITE" id="PS51192">
    <property type="entry name" value="HELICASE_ATP_BIND_1"/>
    <property type="match status" value="1"/>
</dbReference>
<gene>
    <name evidence="4" type="ORF">MDPP_00343</name>
</gene>
<dbReference type="RefSeq" id="WP_144658532.1">
    <property type="nucleotide sequence ID" value="NZ_VIAE01000010.1"/>
</dbReference>
<dbReference type="GO" id="GO:0004386">
    <property type="term" value="F:helicase activity"/>
    <property type="evidence" value="ECO:0007669"/>
    <property type="project" value="UniProtKB-KW"/>
</dbReference>
<sequence length="362" mass="41930">MKNKKLSNLQKKFINDIFFKFKKNKSVLGIAPTGVGKTLMFSIIIKKFLEENKIKKILVISNRDIINKQNKEVFEKETNFKISTCLHDCKIKETNKQVIFGMIQTIKNDLSKIQNIIDNLKNKNNDLKILGLTATPKRSDGKSLKNIFKTNVAINILDAISENHLVNLSKDKAIVVELTLNEEEKKFYNSSLNNDSSIKLSSLVNTCKINKDIVHKYKQYCLERPTIIFCVNVNHVKTLESFFKKENIEVVSVIYKDTHSEKLKKLNDFKKGIYKVLINCNICIEGYDNPFISCIIVLRPAHSHLTFYQMLGRGLRNPSYNNQEEIKKKKDCLLIVCGYKDTIKKHLENIFNDKTYKKKKII</sequence>
<dbReference type="AlphaFoldDB" id="A0A559KJ28"/>
<name>A0A559KJ28_9MOLU</name>